<dbReference type="AlphaFoldDB" id="A0AAP6MLQ0"/>
<evidence type="ECO:0000256" key="1">
    <source>
        <dbReference type="SAM" id="MobiDB-lite"/>
    </source>
</evidence>
<feature type="region of interest" description="Disordered" evidence="1">
    <location>
        <begin position="1"/>
        <end position="54"/>
    </location>
</feature>
<dbReference type="EMBL" id="JAYGII010000001">
    <property type="protein sequence ID" value="MEA5444281.1"/>
    <property type="molecule type" value="Genomic_DNA"/>
</dbReference>
<evidence type="ECO:0000313" key="2">
    <source>
        <dbReference type="EMBL" id="MEA5444281.1"/>
    </source>
</evidence>
<accession>A0AAP6MLQ0</accession>
<dbReference type="Proteomes" id="UP001302316">
    <property type="component" value="Unassembled WGS sequence"/>
</dbReference>
<evidence type="ECO:0008006" key="4">
    <source>
        <dbReference type="Google" id="ProtNLM"/>
    </source>
</evidence>
<evidence type="ECO:0000313" key="3">
    <source>
        <dbReference type="Proteomes" id="UP001302316"/>
    </source>
</evidence>
<proteinExistence type="predicted"/>
<feature type="compositionally biased region" description="Low complexity" evidence="1">
    <location>
        <begin position="24"/>
        <end position="36"/>
    </location>
</feature>
<protein>
    <recommendedName>
        <fullName evidence="4">CheW-like domain-containing protein</fullName>
    </recommendedName>
</protein>
<keyword evidence="3" id="KW-1185">Reference proteome</keyword>
<reference evidence="2 3" key="1">
    <citation type="submission" date="2023-12" db="EMBL/GenBank/DDBJ databases">
        <title>Whole-genome sequencing of halo(alkali)philic microorganisms from hypersaline lakes.</title>
        <authorList>
            <person name="Sorokin D.Y."/>
            <person name="Merkel A.Y."/>
            <person name="Messina E."/>
            <person name="Yakimov M."/>
        </authorList>
    </citation>
    <scope>NUCLEOTIDE SEQUENCE [LARGE SCALE GENOMIC DNA]</scope>
    <source>
        <strain evidence="2 3">AB-CW1</strain>
    </source>
</reference>
<name>A0AAP6MLQ0_9GAMM</name>
<organism evidence="2 3">
    <name type="scientific">Natronospira elongata</name>
    <dbReference type="NCBI Taxonomy" id="3110268"/>
    <lineage>
        <taxon>Bacteria</taxon>
        <taxon>Pseudomonadati</taxon>
        <taxon>Pseudomonadota</taxon>
        <taxon>Gammaproteobacteria</taxon>
        <taxon>Natronospirales</taxon>
        <taxon>Natronospiraceae</taxon>
        <taxon>Natronospira</taxon>
    </lineage>
</organism>
<gene>
    <name evidence="2" type="ORF">VCB98_00420</name>
</gene>
<comment type="caution">
    <text evidence="2">The sequence shown here is derived from an EMBL/GenBank/DDBJ whole genome shotgun (WGS) entry which is preliminary data.</text>
</comment>
<dbReference type="RefSeq" id="WP_346049316.1">
    <property type="nucleotide sequence ID" value="NZ_JAYGII010000001.1"/>
</dbReference>
<sequence>MSQGEQPLARYLEDMLTEPEADSPAESVVQPPAAVEPEPEPVPQPEPTSGSEEAVTEEWWGFGVAHLILVVSGKEVAAVLEACPPGLELADGVMDQGEYRLYGSSRRLVDPAALILPPEQLDRLPPLEQRAQGLIHLKREGLSLIAGSEPMPVALSGDEIRWRETSGSRAWMAGTVMSRGMVVLDVAGIMAVLSGEGD</sequence>